<dbReference type="AlphaFoldDB" id="J3NX71"/>
<evidence type="ECO:0000313" key="3">
    <source>
        <dbReference type="Proteomes" id="UP000006039"/>
    </source>
</evidence>
<gene>
    <name evidence="2" type="primary">20346336</name>
    <name evidence="1" type="ORF">GGTG_05878</name>
</gene>
<dbReference type="OrthoDB" id="4694318at2759"/>
<dbReference type="eggNOG" id="ENOG502RNAE">
    <property type="taxonomic scope" value="Eukaryota"/>
</dbReference>
<name>J3NX71_GAET3</name>
<dbReference type="HOGENOM" id="CLU_1214829_0_0_1"/>
<reference evidence="3" key="1">
    <citation type="submission" date="2010-07" db="EMBL/GenBank/DDBJ databases">
        <title>The genome sequence of Gaeumannomyces graminis var. tritici strain R3-111a-1.</title>
        <authorList>
            <consortium name="The Broad Institute Genome Sequencing Platform"/>
            <person name="Ma L.-J."/>
            <person name="Dead R."/>
            <person name="Young S."/>
            <person name="Zeng Q."/>
            <person name="Koehrsen M."/>
            <person name="Alvarado L."/>
            <person name="Berlin A."/>
            <person name="Chapman S.B."/>
            <person name="Chen Z."/>
            <person name="Freedman E."/>
            <person name="Gellesch M."/>
            <person name="Goldberg J."/>
            <person name="Griggs A."/>
            <person name="Gujja S."/>
            <person name="Heilman E.R."/>
            <person name="Heiman D."/>
            <person name="Hepburn T."/>
            <person name="Howarth C."/>
            <person name="Jen D."/>
            <person name="Larson L."/>
            <person name="Mehta T."/>
            <person name="Neiman D."/>
            <person name="Pearson M."/>
            <person name="Roberts A."/>
            <person name="Saif S."/>
            <person name="Shea T."/>
            <person name="Shenoy N."/>
            <person name="Sisk P."/>
            <person name="Stolte C."/>
            <person name="Sykes S."/>
            <person name="Walk T."/>
            <person name="White J."/>
            <person name="Yandava C."/>
            <person name="Haas B."/>
            <person name="Nusbaum C."/>
            <person name="Birren B."/>
        </authorList>
    </citation>
    <scope>NUCLEOTIDE SEQUENCE [LARGE SCALE GENOMIC DNA]</scope>
    <source>
        <strain evidence="3">R3-111a-1</strain>
    </source>
</reference>
<dbReference type="STRING" id="644352.J3NX71"/>
<reference evidence="1" key="2">
    <citation type="submission" date="2010-07" db="EMBL/GenBank/DDBJ databases">
        <authorList>
            <consortium name="The Broad Institute Genome Sequencing Platform"/>
            <consortium name="Broad Institute Genome Sequencing Center for Infectious Disease"/>
            <person name="Ma L.-J."/>
            <person name="Dead R."/>
            <person name="Young S."/>
            <person name="Zeng Q."/>
            <person name="Koehrsen M."/>
            <person name="Alvarado L."/>
            <person name="Berlin A."/>
            <person name="Chapman S.B."/>
            <person name="Chen Z."/>
            <person name="Freedman E."/>
            <person name="Gellesch M."/>
            <person name="Goldberg J."/>
            <person name="Griggs A."/>
            <person name="Gujja S."/>
            <person name="Heilman E.R."/>
            <person name="Heiman D."/>
            <person name="Hepburn T."/>
            <person name="Howarth C."/>
            <person name="Jen D."/>
            <person name="Larson L."/>
            <person name="Mehta T."/>
            <person name="Neiman D."/>
            <person name="Pearson M."/>
            <person name="Roberts A."/>
            <person name="Saif S."/>
            <person name="Shea T."/>
            <person name="Shenoy N."/>
            <person name="Sisk P."/>
            <person name="Stolte C."/>
            <person name="Sykes S."/>
            <person name="Walk T."/>
            <person name="White J."/>
            <person name="Yandava C."/>
            <person name="Haas B."/>
            <person name="Nusbaum C."/>
            <person name="Birren B."/>
        </authorList>
    </citation>
    <scope>NUCLEOTIDE SEQUENCE</scope>
    <source>
        <strain evidence="1">R3-111a-1</strain>
    </source>
</reference>
<sequence length="228" mass="26344">MDLVCHLQLARLKTRGDNLITQLRGSENQAILLQHTPSTEPGAAICQAEDDCICSAGTWATPADESRREIKDKYRICVAGDDDWWLYGNSYYHIVCFNAMVDTETLFSEDVCFSLYYRDQSAWKWPAFCPWGLMVRAWFGSRGWVNLDAIDEYIGDVEEHRRRKREASLRWSQWQCAPAPNVLEGRPPPAVFDESGPNLCHYELHSDLRVSLYELIHHIRCSWVDVEV</sequence>
<evidence type="ECO:0000313" key="1">
    <source>
        <dbReference type="EMBL" id="EJT75953.1"/>
    </source>
</evidence>
<dbReference type="Proteomes" id="UP000006039">
    <property type="component" value="Unassembled WGS sequence"/>
</dbReference>
<reference evidence="2" key="4">
    <citation type="journal article" date="2015" name="G3 (Bethesda)">
        <title>Genome sequences of three phytopathogenic species of the Magnaporthaceae family of fungi.</title>
        <authorList>
            <person name="Okagaki L.H."/>
            <person name="Nunes C.C."/>
            <person name="Sailsbery J."/>
            <person name="Clay B."/>
            <person name="Brown D."/>
            <person name="John T."/>
            <person name="Oh Y."/>
            <person name="Young N."/>
            <person name="Fitzgerald M."/>
            <person name="Haas B.J."/>
            <person name="Zeng Q."/>
            <person name="Young S."/>
            <person name="Adiconis X."/>
            <person name="Fan L."/>
            <person name="Levin J.Z."/>
            <person name="Mitchell T.K."/>
            <person name="Okubara P.A."/>
            <person name="Farman M.L."/>
            <person name="Kohn L.M."/>
            <person name="Birren B."/>
            <person name="Ma L.-J."/>
            <person name="Dean R.A."/>
        </authorList>
    </citation>
    <scope>NUCLEOTIDE SEQUENCE</scope>
    <source>
        <strain evidence="2">R3-111a-1</strain>
    </source>
</reference>
<protein>
    <submittedName>
        <fullName evidence="1 2">Uncharacterized protein</fullName>
    </submittedName>
</protein>
<dbReference type="EMBL" id="GL385397">
    <property type="protein sequence ID" value="EJT75953.1"/>
    <property type="molecule type" value="Genomic_DNA"/>
</dbReference>
<dbReference type="EnsemblFungi" id="EJT75953">
    <property type="protein sequence ID" value="EJT75953"/>
    <property type="gene ID" value="GGTG_05878"/>
</dbReference>
<reference evidence="2" key="5">
    <citation type="submission" date="2018-04" db="UniProtKB">
        <authorList>
            <consortium name="EnsemblFungi"/>
        </authorList>
    </citation>
    <scope>IDENTIFICATION</scope>
    <source>
        <strain evidence="2">R3-111a-1</strain>
    </source>
</reference>
<accession>J3NX71</accession>
<keyword evidence="3" id="KW-1185">Reference proteome</keyword>
<evidence type="ECO:0000313" key="2">
    <source>
        <dbReference type="EnsemblFungi" id="EJT75953"/>
    </source>
</evidence>
<reference evidence="1" key="3">
    <citation type="submission" date="2010-09" db="EMBL/GenBank/DDBJ databases">
        <title>Annotation of Gaeumannomyces graminis var. tritici R3-111a-1.</title>
        <authorList>
            <consortium name="The Broad Institute Genome Sequencing Platform"/>
            <person name="Ma L.-J."/>
            <person name="Dead R."/>
            <person name="Young S.K."/>
            <person name="Zeng Q."/>
            <person name="Gargeya S."/>
            <person name="Fitzgerald M."/>
            <person name="Haas B."/>
            <person name="Abouelleil A."/>
            <person name="Alvarado L."/>
            <person name="Arachchi H.M."/>
            <person name="Berlin A."/>
            <person name="Brown A."/>
            <person name="Chapman S.B."/>
            <person name="Chen Z."/>
            <person name="Dunbar C."/>
            <person name="Freedman E."/>
            <person name="Gearin G."/>
            <person name="Gellesch M."/>
            <person name="Goldberg J."/>
            <person name="Griggs A."/>
            <person name="Gujja S."/>
            <person name="Heiman D."/>
            <person name="Howarth C."/>
            <person name="Larson L."/>
            <person name="Lui A."/>
            <person name="MacDonald P.J.P."/>
            <person name="Mehta T."/>
            <person name="Montmayeur A."/>
            <person name="Murphy C."/>
            <person name="Neiman D."/>
            <person name="Pearson M."/>
            <person name="Priest M."/>
            <person name="Roberts A."/>
            <person name="Saif S."/>
            <person name="Shea T."/>
            <person name="Shenoy N."/>
            <person name="Sisk P."/>
            <person name="Stolte C."/>
            <person name="Sykes S."/>
            <person name="Yandava C."/>
            <person name="Wortman J."/>
            <person name="Nusbaum C."/>
            <person name="Birren B."/>
        </authorList>
    </citation>
    <scope>NUCLEOTIDE SEQUENCE</scope>
    <source>
        <strain evidence="1">R3-111a-1</strain>
    </source>
</reference>
<dbReference type="VEuPathDB" id="FungiDB:GGTG_05878"/>
<organism evidence="1">
    <name type="scientific">Gaeumannomyces tritici (strain R3-111a-1)</name>
    <name type="common">Wheat and barley take-all root rot fungus</name>
    <name type="synonym">Gaeumannomyces graminis var. tritici</name>
    <dbReference type="NCBI Taxonomy" id="644352"/>
    <lineage>
        <taxon>Eukaryota</taxon>
        <taxon>Fungi</taxon>
        <taxon>Dikarya</taxon>
        <taxon>Ascomycota</taxon>
        <taxon>Pezizomycotina</taxon>
        <taxon>Sordariomycetes</taxon>
        <taxon>Sordariomycetidae</taxon>
        <taxon>Magnaporthales</taxon>
        <taxon>Magnaporthaceae</taxon>
        <taxon>Gaeumannomyces</taxon>
    </lineage>
</organism>
<dbReference type="GeneID" id="20346336"/>
<dbReference type="RefSeq" id="XP_009221953.1">
    <property type="nucleotide sequence ID" value="XM_009223689.1"/>
</dbReference>
<proteinExistence type="predicted"/>